<protein>
    <submittedName>
        <fullName evidence="2">Uncharacterized protein</fullName>
    </submittedName>
</protein>
<name>A0A1A9X4L9_9MUSC</name>
<keyword evidence="1" id="KW-0472">Membrane</keyword>
<keyword evidence="1" id="KW-0812">Transmembrane</keyword>
<evidence type="ECO:0000256" key="1">
    <source>
        <dbReference type="SAM" id="Phobius"/>
    </source>
</evidence>
<dbReference type="AlphaFoldDB" id="A0A1A9X4L9"/>
<dbReference type="Proteomes" id="UP000091820">
    <property type="component" value="Unassembled WGS sequence"/>
</dbReference>
<dbReference type="VEuPathDB" id="VectorBase:GBRI044078"/>
<reference evidence="3" key="1">
    <citation type="submission" date="2014-03" db="EMBL/GenBank/DDBJ databases">
        <authorList>
            <person name="Aksoy S."/>
            <person name="Warren W."/>
            <person name="Wilson R.K."/>
        </authorList>
    </citation>
    <scope>NUCLEOTIDE SEQUENCE [LARGE SCALE GENOMIC DNA]</scope>
    <source>
        <strain evidence="3">IAEA</strain>
    </source>
</reference>
<accession>A0A1A9X4L9</accession>
<feature type="transmembrane region" description="Helical" evidence="1">
    <location>
        <begin position="100"/>
        <end position="120"/>
    </location>
</feature>
<reference evidence="2" key="2">
    <citation type="submission" date="2020-05" db="UniProtKB">
        <authorList>
            <consortium name="EnsemblMetazoa"/>
        </authorList>
    </citation>
    <scope>IDENTIFICATION</scope>
    <source>
        <strain evidence="2">IAEA</strain>
    </source>
</reference>
<evidence type="ECO:0000313" key="3">
    <source>
        <dbReference type="Proteomes" id="UP000091820"/>
    </source>
</evidence>
<evidence type="ECO:0000313" key="2">
    <source>
        <dbReference type="EnsemblMetazoa" id="GBRI044078-PA"/>
    </source>
</evidence>
<proteinExistence type="predicted"/>
<sequence length="130" mass="15166">MSQHITAYLAKAMQFTISLTYCLHWSHMSPKGFAGINRWLNGCIAFGTVSFLFFSVFRNGVDVWSMCPATAEAFVVTEQNKKDVFIVIYHLTVDSKGFPIFTHFFWFFYLLRSLCSFVAFHHQLKCSYRY</sequence>
<feature type="transmembrane region" description="Helical" evidence="1">
    <location>
        <begin position="39"/>
        <end position="57"/>
    </location>
</feature>
<keyword evidence="1" id="KW-1133">Transmembrane helix</keyword>
<organism evidence="2 3">
    <name type="scientific">Glossina brevipalpis</name>
    <dbReference type="NCBI Taxonomy" id="37001"/>
    <lineage>
        <taxon>Eukaryota</taxon>
        <taxon>Metazoa</taxon>
        <taxon>Ecdysozoa</taxon>
        <taxon>Arthropoda</taxon>
        <taxon>Hexapoda</taxon>
        <taxon>Insecta</taxon>
        <taxon>Pterygota</taxon>
        <taxon>Neoptera</taxon>
        <taxon>Endopterygota</taxon>
        <taxon>Diptera</taxon>
        <taxon>Brachycera</taxon>
        <taxon>Muscomorpha</taxon>
        <taxon>Hippoboscoidea</taxon>
        <taxon>Glossinidae</taxon>
        <taxon>Glossina</taxon>
    </lineage>
</organism>
<keyword evidence="3" id="KW-1185">Reference proteome</keyword>
<dbReference type="EnsemblMetazoa" id="GBRI044078-RA">
    <property type="protein sequence ID" value="GBRI044078-PA"/>
    <property type="gene ID" value="GBRI044078"/>
</dbReference>